<dbReference type="KEGG" id="lez:GLE_3714"/>
<protein>
    <submittedName>
        <fullName evidence="1">Uncharacterized protein</fullName>
    </submittedName>
</protein>
<sequence>MSDDSDRRGPQDRARISLEQAHELRYWTERFGVDERRLREAVAAVGVSADAVERYLRANG</sequence>
<dbReference type="Pfam" id="PF12244">
    <property type="entry name" value="DUF3606"/>
    <property type="match status" value="1"/>
</dbReference>
<dbReference type="OrthoDB" id="7030114at2"/>
<gene>
    <name evidence="1" type="ORF">GLE_3714</name>
</gene>
<dbReference type="STRING" id="69.GLE_3714"/>
<dbReference type="PATRIC" id="fig|69.6.peg.3659"/>
<dbReference type="Proteomes" id="UP000061569">
    <property type="component" value="Chromosome"/>
</dbReference>
<organism evidence="1 2">
    <name type="scientific">Lysobacter enzymogenes</name>
    <dbReference type="NCBI Taxonomy" id="69"/>
    <lineage>
        <taxon>Bacteria</taxon>
        <taxon>Pseudomonadati</taxon>
        <taxon>Pseudomonadota</taxon>
        <taxon>Gammaproteobacteria</taxon>
        <taxon>Lysobacterales</taxon>
        <taxon>Lysobacteraceae</taxon>
        <taxon>Lysobacter</taxon>
    </lineage>
</organism>
<dbReference type="RefSeq" id="WP_057948494.1">
    <property type="nucleotide sequence ID" value="NZ_CP067396.1"/>
</dbReference>
<dbReference type="InterPro" id="IPR022037">
    <property type="entry name" value="DUF3606"/>
</dbReference>
<evidence type="ECO:0000313" key="2">
    <source>
        <dbReference type="Proteomes" id="UP000061569"/>
    </source>
</evidence>
<proteinExistence type="predicted"/>
<reference evidence="1 2" key="1">
    <citation type="submission" date="2015-11" db="EMBL/GenBank/DDBJ databases">
        <title>Genome sequences of Lysobacter enzymogenes strain C3 and Lysobacter antibioticus ATCC 29479.</title>
        <authorList>
            <person name="Kobayashi D.Y."/>
        </authorList>
    </citation>
    <scope>NUCLEOTIDE SEQUENCE [LARGE SCALE GENOMIC DNA]</scope>
    <source>
        <strain evidence="1 2">C3</strain>
    </source>
</reference>
<dbReference type="EMBL" id="CP013140">
    <property type="protein sequence ID" value="ALN59058.1"/>
    <property type="molecule type" value="Genomic_DNA"/>
</dbReference>
<name>A0A0S2DKN2_LYSEN</name>
<evidence type="ECO:0000313" key="1">
    <source>
        <dbReference type="EMBL" id="ALN59058.1"/>
    </source>
</evidence>
<accession>A0A0S2DKN2</accession>
<dbReference type="AlphaFoldDB" id="A0A0S2DKN2"/>